<sequence>MVKSLLIFTLLSLSIMTTSACSILHELEDDKTTSNPCPKASSWDHENLAYSNANEESVFHNSKANHTQENPKKMKIVIIGSLFMGHITPTIDMTKSLISRGHEITYYAPIQSEKLLQASGAKFIPYPNLEISRHSTVDGTKVKITQIGLQLMHILGSFTDFIMPWFKEMLDKESFDAIIFSSFTIWGNTVTNYLKKPFLCFEPSIFPAETEFRLQTHFFDDGKEEQAKFAEKLHDEYNSNGKNLVEMLSCSYAEKILMFSPQKFLEKTVSSKFPNPNKYIFLHSISSQTSKNPIPELKENSLIYFSLGTLLNERLDIFGSIIEFFCSTKYKLIISSGGNENLYQEITSKYHCDNIEVKLFTSQLEVLQEAAIFISHSGLNSVREAVSNTVPMITIPQGADQFVIARSVTELGLGVSFEDYEGSLDDKIKLAFNEIESNFTKYKENLKRVQKTHFDGQVYEDSMLEVENYLLNITHKL</sequence>
<organism evidence="5 6">
    <name type="scientific">Blepharisma stoltei</name>
    <dbReference type="NCBI Taxonomy" id="1481888"/>
    <lineage>
        <taxon>Eukaryota</taxon>
        <taxon>Sar</taxon>
        <taxon>Alveolata</taxon>
        <taxon>Ciliophora</taxon>
        <taxon>Postciliodesmatophora</taxon>
        <taxon>Heterotrichea</taxon>
        <taxon>Heterotrichida</taxon>
        <taxon>Blepharismidae</taxon>
        <taxon>Blepharisma</taxon>
    </lineage>
</organism>
<name>A0AAU9K3G2_9CILI</name>
<accession>A0AAU9K3G2</accession>
<dbReference type="GO" id="GO:0008194">
    <property type="term" value="F:UDP-glycosyltransferase activity"/>
    <property type="evidence" value="ECO:0007669"/>
    <property type="project" value="InterPro"/>
</dbReference>
<evidence type="ECO:0000313" key="6">
    <source>
        <dbReference type="Proteomes" id="UP001162131"/>
    </source>
</evidence>
<dbReference type="SUPFAM" id="SSF53756">
    <property type="entry name" value="UDP-Glycosyltransferase/glycogen phosphorylase"/>
    <property type="match status" value="1"/>
</dbReference>
<dbReference type="PROSITE" id="PS51257">
    <property type="entry name" value="PROKAR_LIPOPROTEIN"/>
    <property type="match status" value="1"/>
</dbReference>
<dbReference type="GO" id="GO:0016758">
    <property type="term" value="F:hexosyltransferase activity"/>
    <property type="evidence" value="ECO:0007669"/>
    <property type="project" value="InterPro"/>
</dbReference>
<dbReference type="CDD" id="cd03784">
    <property type="entry name" value="GT1_Gtf-like"/>
    <property type="match status" value="1"/>
</dbReference>
<dbReference type="EMBL" id="CAJZBQ010000057">
    <property type="protein sequence ID" value="CAG9334071.1"/>
    <property type="molecule type" value="Genomic_DNA"/>
</dbReference>
<dbReference type="Pfam" id="PF04101">
    <property type="entry name" value="Glyco_tran_28_C"/>
    <property type="match status" value="1"/>
</dbReference>
<feature type="signal peptide" evidence="3">
    <location>
        <begin position="1"/>
        <end position="20"/>
    </location>
</feature>
<evidence type="ECO:0000256" key="1">
    <source>
        <dbReference type="ARBA" id="ARBA00022676"/>
    </source>
</evidence>
<evidence type="ECO:0000256" key="2">
    <source>
        <dbReference type="ARBA" id="ARBA00022679"/>
    </source>
</evidence>
<keyword evidence="6" id="KW-1185">Reference proteome</keyword>
<feature type="domain" description="Glycosyl transferase family 28 C-terminal" evidence="4">
    <location>
        <begin position="329"/>
        <end position="449"/>
    </location>
</feature>
<protein>
    <recommendedName>
        <fullName evidence="4">Glycosyl transferase family 28 C-terminal domain-containing protein</fullName>
    </recommendedName>
</protein>
<keyword evidence="1" id="KW-0328">Glycosyltransferase</keyword>
<dbReference type="PANTHER" id="PTHR48043:SF145">
    <property type="entry name" value="FI06409P-RELATED"/>
    <property type="match status" value="1"/>
</dbReference>
<evidence type="ECO:0000256" key="3">
    <source>
        <dbReference type="SAM" id="SignalP"/>
    </source>
</evidence>
<gene>
    <name evidence="5" type="ORF">BSTOLATCC_MIC59873</name>
</gene>
<dbReference type="PANTHER" id="PTHR48043">
    <property type="entry name" value="EG:EG0003.4 PROTEIN-RELATED"/>
    <property type="match status" value="1"/>
</dbReference>
<keyword evidence="3" id="KW-0732">Signal</keyword>
<dbReference type="InterPro" id="IPR002213">
    <property type="entry name" value="UDP_glucos_trans"/>
</dbReference>
<feature type="chain" id="PRO_5043863273" description="Glycosyl transferase family 28 C-terminal domain-containing protein" evidence="3">
    <location>
        <begin position="21"/>
        <end position="477"/>
    </location>
</feature>
<dbReference type="Gene3D" id="3.40.50.2000">
    <property type="entry name" value="Glycogen Phosphorylase B"/>
    <property type="match status" value="2"/>
</dbReference>
<keyword evidence="2" id="KW-0808">Transferase</keyword>
<dbReference type="InterPro" id="IPR007235">
    <property type="entry name" value="Glyco_trans_28_C"/>
</dbReference>
<reference evidence="5" key="1">
    <citation type="submission" date="2021-09" db="EMBL/GenBank/DDBJ databases">
        <authorList>
            <consortium name="AG Swart"/>
            <person name="Singh M."/>
            <person name="Singh A."/>
            <person name="Seah K."/>
            <person name="Emmerich C."/>
        </authorList>
    </citation>
    <scope>NUCLEOTIDE SEQUENCE</scope>
    <source>
        <strain evidence="5">ATCC30299</strain>
    </source>
</reference>
<dbReference type="InterPro" id="IPR050271">
    <property type="entry name" value="UDP-glycosyltransferase"/>
</dbReference>
<comment type="caution">
    <text evidence="5">The sequence shown here is derived from an EMBL/GenBank/DDBJ whole genome shotgun (WGS) entry which is preliminary data.</text>
</comment>
<dbReference type="Proteomes" id="UP001162131">
    <property type="component" value="Unassembled WGS sequence"/>
</dbReference>
<proteinExistence type="predicted"/>
<evidence type="ECO:0000259" key="4">
    <source>
        <dbReference type="Pfam" id="PF04101"/>
    </source>
</evidence>
<evidence type="ECO:0000313" key="5">
    <source>
        <dbReference type="EMBL" id="CAG9334071.1"/>
    </source>
</evidence>
<dbReference type="AlphaFoldDB" id="A0AAU9K3G2"/>